<evidence type="ECO:0000256" key="1">
    <source>
        <dbReference type="ARBA" id="ARBA00013152"/>
    </source>
</evidence>
<dbReference type="GO" id="GO:0030976">
    <property type="term" value="F:thiamine pyrophosphate binding"/>
    <property type="evidence" value="ECO:0007669"/>
    <property type="project" value="TreeGrafter"/>
</dbReference>
<reference evidence="7" key="1">
    <citation type="submission" date="2018-11" db="EMBL/GenBank/DDBJ databases">
        <authorList>
            <consortium name="Pathogen Informatics"/>
        </authorList>
    </citation>
    <scope>NUCLEOTIDE SEQUENCE</scope>
</reference>
<comment type="caution">
    <text evidence="7">The sequence shown here is derived from an EMBL/GenBank/DDBJ whole genome shotgun (WGS) entry which is preliminary data.</text>
</comment>
<proteinExistence type="predicted"/>
<gene>
    <name evidence="7" type="ORF">PXEA_LOCUS14397</name>
</gene>
<dbReference type="PANTHER" id="PTHR43195:SF1">
    <property type="entry name" value="FI06132P-RELATED"/>
    <property type="match status" value="1"/>
</dbReference>
<evidence type="ECO:0000313" key="8">
    <source>
        <dbReference type="Proteomes" id="UP000784294"/>
    </source>
</evidence>
<name>A0A448WV26_9PLAT</name>
<dbReference type="PANTHER" id="PTHR43195">
    <property type="entry name" value="TRANSKETOLASE"/>
    <property type="match status" value="1"/>
</dbReference>
<sequence>MTAADQLAKEGINIRVIDPFTIKPIDETLLVQAAKDTFGRIVVVEDHAPEGL</sequence>
<dbReference type="GO" id="GO:0046872">
    <property type="term" value="F:metal ion binding"/>
    <property type="evidence" value="ECO:0007669"/>
    <property type="project" value="UniProtKB-KW"/>
</dbReference>
<accession>A0A448WV26</accession>
<evidence type="ECO:0000256" key="5">
    <source>
        <dbReference type="ARBA" id="ARBA00023052"/>
    </source>
</evidence>
<dbReference type="OrthoDB" id="10267175at2759"/>
<keyword evidence="2" id="KW-0808">Transferase</keyword>
<dbReference type="AlphaFoldDB" id="A0A448WV26"/>
<evidence type="ECO:0000256" key="4">
    <source>
        <dbReference type="ARBA" id="ARBA00022842"/>
    </source>
</evidence>
<feature type="domain" description="Transketolase C-terminal" evidence="6">
    <location>
        <begin position="1"/>
        <end position="51"/>
    </location>
</feature>
<dbReference type="EMBL" id="CAAALY010048808">
    <property type="protein sequence ID" value="VEL20957.1"/>
    <property type="molecule type" value="Genomic_DNA"/>
</dbReference>
<keyword evidence="5" id="KW-0786">Thiamine pyrophosphate</keyword>
<evidence type="ECO:0000259" key="6">
    <source>
        <dbReference type="Pfam" id="PF02780"/>
    </source>
</evidence>
<dbReference type="Proteomes" id="UP000784294">
    <property type="component" value="Unassembled WGS sequence"/>
</dbReference>
<dbReference type="Pfam" id="PF02780">
    <property type="entry name" value="Transketolase_C"/>
    <property type="match status" value="1"/>
</dbReference>
<keyword evidence="8" id="KW-1185">Reference proteome</keyword>
<evidence type="ECO:0000256" key="3">
    <source>
        <dbReference type="ARBA" id="ARBA00022723"/>
    </source>
</evidence>
<dbReference type="SUPFAM" id="SSF52922">
    <property type="entry name" value="TK C-terminal domain-like"/>
    <property type="match status" value="1"/>
</dbReference>
<dbReference type="InterPro" id="IPR051424">
    <property type="entry name" value="Transketolase-like"/>
</dbReference>
<evidence type="ECO:0000256" key="2">
    <source>
        <dbReference type="ARBA" id="ARBA00022679"/>
    </source>
</evidence>
<keyword evidence="3" id="KW-0479">Metal-binding</keyword>
<dbReference type="Gene3D" id="3.40.50.920">
    <property type="match status" value="1"/>
</dbReference>
<evidence type="ECO:0000313" key="7">
    <source>
        <dbReference type="EMBL" id="VEL20957.1"/>
    </source>
</evidence>
<dbReference type="InterPro" id="IPR009014">
    <property type="entry name" value="Transketo_C/PFOR_II"/>
</dbReference>
<protein>
    <recommendedName>
        <fullName evidence="1">transketolase</fullName>
        <ecNumber evidence="1">2.2.1.1</ecNumber>
    </recommendedName>
</protein>
<organism evidence="7 8">
    <name type="scientific">Protopolystoma xenopodis</name>
    <dbReference type="NCBI Taxonomy" id="117903"/>
    <lineage>
        <taxon>Eukaryota</taxon>
        <taxon>Metazoa</taxon>
        <taxon>Spiralia</taxon>
        <taxon>Lophotrochozoa</taxon>
        <taxon>Platyhelminthes</taxon>
        <taxon>Monogenea</taxon>
        <taxon>Polyopisthocotylea</taxon>
        <taxon>Polystomatidea</taxon>
        <taxon>Polystomatidae</taxon>
        <taxon>Protopolystoma</taxon>
    </lineage>
</organism>
<dbReference type="GO" id="GO:0004802">
    <property type="term" value="F:transketolase activity"/>
    <property type="evidence" value="ECO:0007669"/>
    <property type="project" value="UniProtKB-EC"/>
</dbReference>
<dbReference type="InterPro" id="IPR033248">
    <property type="entry name" value="Transketolase_C"/>
</dbReference>
<keyword evidence="4" id="KW-0460">Magnesium</keyword>
<dbReference type="EC" id="2.2.1.1" evidence="1"/>